<dbReference type="SUPFAM" id="SSF109998">
    <property type="entry name" value="Triger factor/SurA peptide-binding domain-like"/>
    <property type="match status" value="1"/>
</dbReference>
<proteinExistence type="inferred from homology"/>
<feature type="domain" description="PpiC" evidence="5">
    <location>
        <begin position="118"/>
        <end position="238"/>
    </location>
</feature>
<evidence type="ECO:0000256" key="1">
    <source>
        <dbReference type="ARBA" id="ARBA00000971"/>
    </source>
</evidence>
<dbReference type="InterPro" id="IPR000297">
    <property type="entry name" value="PPIase_PpiC"/>
</dbReference>
<evidence type="ECO:0000313" key="7">
    <source>
        <dbReference type="Proteomes" id="UP000288587"/>
    </source>
</evidence>
<comment type="catalytic activity">
    <reaction evidence="1">
        <text>[protein]-peptidylproline (omega=180) = [protein]-peptidylproline (omega=0)</text>
        <dbReference type="Rhea" id="RHEA:16237"/>
        <dbReference type="Rhea" id="RHEA-COMP:10747"/>
        <dbReference type="Rhea" id="RHEA-COMP:10748"/>
        <dbReference type="ChEBI" id="CHEBI:83833"/>
        <dbReference type="ChEBI" id="CHEBI:83834"/>
        <dbReference type="EC" id="5.2.1.8"/>
    </reaction>
</comment>
<evidence type="ECO:0000259" key="5">
    <source>
        <dbReference type="Pfam" id="PF13145"/>
    </source>
</evidence>
<dbReference type="PANTHER" id="PTHR47245">
    <property type="entry name" value="PEPTIDYLPROLYL ISOMERASE"/>
    <property type="match status" value="1"/>
</dbReference>
<dbReference type="GO" id="GO:0003755">
    <property type="term" value="F:peptidyl-prolyl cis-trans isomerase activity"/>
    <property type="evidence" value="ECO:0007669"/>
    <property type="project" value="UniProtKB-KW"/>
</dbReference>
<evidence type="ECO:0000256" key="4">
    <source>
        <dbReference type="ARBA" id="ARBA00023110"/>
    </source>
</evidence>
<sequence>MSAFAAKAVQALGLLLALTACTPQDPALRPVVQVNRETISVRQLQDALERQGALGPEQRAALAPQVLERLIDQELALQQAEALKLDRDSRVAAQLDAARRELMARAYAQSLAADVPAPTDEEVAKHYASVPQLYAQRQVFRAQELLIDGPPSALGALQAQVPAGADFGLWLTQAQAAGLRVQPASVLRPTEQWPAALQGALPALADGQWTVVARPGGLWVVQRLGAQAAPWTLAQARPAIEQQLWAERRQAQVQAGLRRLREKASVTYLGSMAAPASAAASAGP</sequence>
<protein>
    <recommendedName>
        <fullName evidence="3">peptidylprolyl isomerase</fullName>
        <ecNumber evidence="3">5.2.1.8</ecNumber>
    </recommendedName>
</protein>
<keyword evidence="7" id="KW-1185">Reference proteome</keyword>
<keyword evidence="4" id="KW-0697">Rotamase</keyword>
<accession>A0A3S2XX21</accession>
<dbReference type="NCBIfam" id="TIGR02925">
    <property type="entry name" value="cis_trans_EpsD"/>
    <property type="match status" value="1"/>
</dbReference>
<dbReference type="Pfam" id="PF13145">
    <property type="entry name" value="Rotamase_2"/>
    <property type="match status" value="1"/>
</dbReference>
<comment type="similarity">
    <text evidence="2">Belongs to the PpiC/parvulin rotamase family.</text>
</comment>
<dbReference type="PANTHER" id="PTHR47245:SF2">
    <property type="entry name" value="PEPTIDYL-PROLYL CIS-TRANS ISOMERASE HP_0175-RELATED"/>
    <property type="match status" value="1"/>
</dbReference>
<dbReference type="EMBL" id="SACM01000001">
    <property type="protein sequence ID" value="RVT88471.1"/>
    <property type="molecule type" value="Genomic_DNA"/>
</dbReference>
<dbReference type="PROSITE" id="PS51257">
    <property type="entry name" value="PROKAR_LIPOPROTEIN"/>
    <property type="match status" value="1"/>
</dbReference>
<comment type="caution">
    <text evidence="6">The sequence shown here is derived from an EMBL/GenBank/DDBJ whole genome shotgun (WGS) entry which is preliminary data.</text>
</comment>
<reference evidence="6 7" key="1">
    <citation type="submission" date="2019-01" db="EMBL/GenBank/DDBJ databases">
        <authorList>
            <person name="Chen W.-M."/>
        </authorList>
    </citation>
    <scope>NUCLEOTIDE SEQUENCE [LARGE SCALE GENOMIC DNA]</scope>
    <source>
        <strain evidence="6 7">CCP-18</strain>
    </source>
</reference>
<gene>
    <name evidence="6" type="primary">epsD</name>
    <name evidence="6" type="ORF">EOD73_05720</name>
</gene>
<dbReference type="InterPro" id="IPR027304">
    <property type="entry name" value="Trigger_fact/SurA_dom_sf"/>
</dbReference>
<organism evidence="6 7">
    <name type="scientific">Inhella crocodyli</name>
    <dbReference type="NCBI Taxonomy" id="2499851"/>
    <lineage>
        <taxon>Bacteria</taxon>
        <taxon>Pseudomonadati</taxon>
        <taxon>Pseudomonadota</taxon>
        <taxon>Betaproteobacteria</taxon>
        <taxon>Burkholderiales</taxon>
        <taxon>Sphaerotilaceae</taxon>
        <taxon>Inhella</taxon>
    </lineage>
</organism>
<dbReference type="InterPro" id="IPR014274">
    <property type="entry name" value="PPIase_EpsD"/>
</dbReference>
<dbReference type="InterPro" id="IPR050245">
    <property type="entry name" value="PrsA_foldase"/>
</dbReference>
<dbReference type="Proteomes" id="UP000288587">
    <property type="component" value="Unassembled WGS sequence"/>
</dbReference>
<dbReference type="RefSeq" id="WP_127681678.1">
    <property type="nucleotide sequence ID" value="NZ_SACM01000001.1"/>
</dbReference>
<evidence type="ECO:0000256" key="2">
    <source>
        <dbReference type="ARBA" id="ARBA00007656"/>
    </source>
</evidence>
<keyword evidence="6" id="KW-0413">Isomerase</keyword>
<name>A0A3S2XX21_9BURK</name>
<dbReference type="OrthoDB" id="5564407at2"/>
<dbReference type="EC" id="5.2.1.8" evidence="3"/>
<evidence type="ECO:0000313" key="6">
    <source>
        <dbReference type="EMBL" id="RVT88471.1"/>
    </source>
</evidence>
<dbReference type="AlphaFoldDB" id="A0A3S2XX21"/>
<evidence type="ECO:0000256" key="3">
    <source>
        <dbReference type="ARBA" id="ARBA00013194"/>
    </source>
</evidence>